<dbReference type="Pfam" id="PF14116">
    <property type="entry name" value="YyzF"/>
    <property type="match status" value="1"/>
</dbReference>
<reference evidence="1 2" key="1">
    <citation type="submission" date="2019-03" db="EMBL/GenBank/DDBJ databases">
        <title>Genomic Encyclopedia of Type Strains, Phase IV (KMG-IV): sequencing the most valuable type-strain genomes for metagenomic binning, comparative biology and taxonomic classification.</title>
        <authorList>
            <person name="Goeker M."/>
        </authorList>
    </citation>
    <scope>NUCLEOTIDE SEQUENCE [LARGE SCALE GENOMIC DNA]</scope>
    <source>
        <strain evidence="1 2">DSM 46831</strain>
    </source>
</reference>
<dbReference type="AlphaFoldDB" id="A0A4R2S275"/>
<keyword evidence="2" id="KW-1185">Reference proteome</keyword>
<dbReference type="Proteomes" id="UP000294746">
    <property type="component" value="Unassembled WGS sequence"/>
</dbReference>
<sequence>MQDFHIWYTCDEHLDYVMDDMIEEFHTAPTLEPLQSPIEHSCKWCGKEAEYQLELEYGIHEQTE</sequence>
<comment type="caution">
    <text evidence="1">The sequence shown here is derived from an EMBL/GenBank/DDBJ whole genome shotgun (WGS) entry which is preliminary data.</text>
</comment>
<dbReference type="NCBIfam" id="TIGR04129">
    <property type="entry name" value="CxxH_BA5709"/>
    <property type="match status" value="1"/>
</dbReference>
<gene>
    <name evidence="1" type="ORF">EDD57_10397</name>
</gene>
<organism evidence="1 2">
    <name type="scientific">Baia soyae</name>
    <dbReference type="NCBI Taxonomy" id="1544746"/>
    <lineage>
        <taxon>Bacteria</taxon>
        <taxon>Bacillati</taxon>
        <taxon>Bacillota</taxon>
        <taxon>Bacilli</taxon>
        <taxon>Bacillales</taxon>
        <taxon>Thermoactinomycetaceae</taxon>
        <taxon>Baia</taxon>
    </lineage>
</organism>
<dbReference type="RefSeq" id="WP_131847801.1">
    <property type="nucleotide sequence ID" value="NZ_SLXV01000003.1"/>
</dbReference>
<dbReference type="InterPro" id="IPR025626">
    <property type="entry name" value="YyzF"/>
</dbReference>
<dbReference type="EMBL" id="SLXV01000003">
    <property type="protein sequence ID" value="TCP70281.1"/>
    <property type="molecule type" value="Genomic_DNA"/>
</dbReference>
<dbReference type="OrthoDB" id="1652387at2"/>
<protein>
    <submittedName>
        <fullName evidence="1">CxxH/CxxC protein (TIGR04129 family)</fullName>
    </submittedName>
</protein>
<accession>A0A4R2S275</accession>
<evidence type="ECO:0000313" key="2">
    <source>
        <dbReference type="Proteomes" id="UP000294746"/>
    </source>
</evidence>
<name>A0A4R2S275_9BACL</name>
<evidence type="ECO:0000313" key="1">
    <source>
        <dbReference type="EMBL" id="TCP70281.1"/>
    </source>
</evidence>
<proteinExistence type="predicted"/>